<accession>A0A699GYU8</accession>
<organism evidence="1">
    <name type="scientific">Tanacetum cinerariifolium</name>
    <name type="common">Dalmatian daisy</name>
    <name type="synonym">Chrysanthemum cinerariifolium</name>
    <dbReference type="NCBI Taxonomy" id="118510"/>
    <lineage>
        <taxon>Eukaryota</taxon>
        <taxon>Viridiplantae</taxon>
        <taxon>Streptophyta</taxon>
        <taxon>Embryophyta</taxon>
        <taxon>Tracheophyta</taxon>
        <taxon>Spermatophyta</taxon>
        <taxon>Magnoliopsida</taxon>
        <taxon>eudicotyledons</taxon>
        <taxon>Gunneridae</taxon>
        <taxon>Pentapetalae</taxon>
        <taxon>asterids</taxon>
        <taxon>campanulids</taxon>
        <taxon>Asterales</taxon>
        <taxon>Asteraceae</taxon>
        <taxon>Asteroideae</taxon>
        <taxon>Anthemideae</taxon>
        <taxon>Anthemidinae</taxon>
        <taxon>Tanacetum</taxon>
    </lineage>
</organism>
<name>A0A699GYU8_TANCI</name>
<dbReference type="EMBL" id="BKCJ010057998">
    <property type="protein sequence ID" value="GEW42926.1"/>
    <property type="molecule type" value="Genomic_DNA"/>
</dbReference>
<protein>
    <submittedName>
        <fullName evidence="1">Uncharacterized protein</fullName>
    </submittedName>
</protein>
<evidence type="ECO:0000313" key="1">
    <source>
        <dbReference type="EMBL" id="GEW42926.1"/>
    </source>
</evidence>
<reference evidence="1" key="1">
    <citation type="journal article" date="2019" name="Sci. Rep.">
        <title>Draft genome of Tanacetum cinerariifolium, the natural source of mosquito coil.</title>
        <authorList>
            <person name="Yamashiro T."/>
            <person name="Shiraishi A."/>
            <person name="Satake H."/>
            <person name="Nakayama K."/>
        </authorList>
    </citation>
    <scope>NUCLEOTIDE SEQUENCE</scope>
</reference>
<sequence>MGNIIRTRNSPDMLLGRFSMLSSLSKKCVDEASECFSCSRLGKGTISENMLLCCNPDTTYGLHPIRRISDESILVVEIDFTWSLGFGSVEPEARISLMMFEFSSCLFADSVMNLNPGPAALYCPEGRYAVLITQYTLYYLEEQTHHLDCRSQYAVLSGKVDTSYPTGGYGISVDLSEQDT</sequence>
<dbReference type="AlphaFoldDB" id="A0A699GYU8"/>
<gene>
    <name evidence="1" type="ORF">Tci_214902</name>
</gene>
<comment type="caution">
    <text evidence="1">The sequence shown here is derived from an EMBL/GenBank/DDBJ whole genome shotgun (WGS) entry which is preliminary data.</text>
</comment>
<proteinExistence type="predicted"/>